<dbReference type="GO" id="GO:0000255">
    <property type="term" value="P:allantoin metabolic process"/>
    <property type="evidence" value="ECO:0007669"/>
    <property type="project" value="InterPro"/>
</dbReference>
<comment type="pathway">
    <text evidence="2">Purine metabolism; urate degradation; (S)-allantoin from urate: step 3/3.</text>
</comment>
<protein>
    <recommendedName>
        <fullName evidence="3">2-oxo-4-hydroxy-4-carboxy-5-ureidoimidazoline decarboxylase</fullName>
        <ecNumber evidence="3">4.1.1.97</ecNumber>
    </recommendedName>
</protein>
<dbReference type="SUPFAM" id="SSF158694">
    <property type="entry name" value="UraD-Like"/>
    <property type="match status" value="1"/>
</dbReference>
<dbReference type="InterPro" id="IPR017580">
    <property type="entry name" value="OHCU_decarboxylase-1"/>
</dbReference>
<evidence type="ECO:0000256" key="1">
    <source>
        <dbReference type="ARBA" id="ARBA00001163"/>
    </source>
</evidence>
<organism evidence="8 9">
    <name type="scientific">Roseicella frigidaeris</name>
    <dbReference type="NCBI Taxonomy" id="2230885"/>
    <lineage>
        <taxon>Bacteria</taxon>
        <taxon>Pseudomonadati</taxon>
        <taxon>Pseudomonadota</taxon>
        <taxon>Alphaproteobacteria</taxon>
        <taxon>Acetobacterales</taxon>
        <taxon>Roseomonadaceae</taxon>
        <taxon>Roseicella</taxon>
    </lineage>
</organism>
<dbReference type="PANTHER" id="PTHR43466">
    <property type="entry name" value="2-OXO-4-HYDROXY-4-CARBOXY-5-UREIDOIMIDAZOLINE DECARBOXYLASE-RELATED"/>
    <property type="match status" value="1"/>
</dbReference>
<dbReference type="NCBIfam" id="TIGR03164">
    <property type="entry name" value="UHCUDC"/>
    <property type="match status" value="1"/>
</dbReference>
<evidence type="ECO:0000313" key="8">
    <source>
        <dbReference type="EMBL" id="RAI60949.1"/>
    </source>
</evidence>
<dbReference type="GO" id="GO:0006144">
    <property type="term" value="P:purine nucleobase metabolic process"/>
    <property type="evidence" value="ECO:0007669"/>
    <property type="project" value="UniProtKB-KW"/>
</dbReference>
<dbReference type="GO" id="GO:0051997">
    <property type="term" value="F:2-oxo-4-hydroxy-4-carboxy-5-ureidoimidazoline decarboxylase activity"/>
    <property type="evidence" value="ECO:0007669"/>
    <property type="project" value="UniProtKB-EC"/>
</dbReference>
<keyword evidence="6 8" id="KW-0456">Lyase</keyword>
<dbReference type="GO" id="GO:0019628">
    <property type="term" value="P:urate catabolic process"/>
    <property type="evidence" value="ECO:0007669"/>
    <property type="project" value="UniProtKB-UniPathway"/>
</dbReference>
<evidence type="ECO:0000256" key="5">
    <source>
        <dbReference type="ARBA" id="ARBA00022793"/>
    </source>
</evidence>
<sequence length="162" mass="17358">MTRADFLGRFASVFENRPDLAEAIWARGPDCRSAETLHADFLAVLRALRGEALTGFLNGHPDLAGALLARGAVTEDSAREQGSAGLDALDAAAQARFLALNAAYRARFGFPFIMAVRGCGAAEILAAFERRLGQDAAAERAEAVRQIGLILLLRLRDRFGTA</sequence>
<keyword evidence="4" id="KW-0659">Purine metabolism</keyword>
<evidence type="ECO:0000259" key="7">
    <source>
        <dbReference type="Pfam" id="PF09349"/>
    </source>
</evidence>
<dbReference type="Gene3D" id="1.10.3330.10">
    <property type="entry name" value="Oxo-4-hydroxy-4-carboxy-5-ureidoimidazoline decarboxylase"/>
    <property type="match status" value="1"/>
</dbReference>
<evidence type="ECO:0000256" key="3">
    <source>
        <dbReference type="ARBA" id="ARBA00012257"/>
    </source>
</evidence>
<dbReference type="InterPro" id="IPR018020">
    <property type="entry name" value="OHCU_decarboxylase"/>
</dbReference>
<keyword evidence="5" id="KW-0210">Decarboxylase</keyword>
<dbReference type="PANTHER" id="PTHR43466:SF1">
    <property type="entry name" value="2-OXO-4-HYDROXY-4-CARBOXY-5-UREIDOIMIDAZOLINE DECARBOXYLASE-RELATED"/>
    <property type="match status" value="1"/>
</dbReference>
<dbReference type="InterPro" id="IPR036778">
    <property type="entry name" value="OHCU_decarboxylase_sf"/>
</dbReference>
<evidence type="ECO:0000313" key="9">
    <source>
        <dbReference type="Proteomes" id="UP000249065"/>
    </source>
</evidence>
<dbReference type="EMBL" id="QLIX01000001">
    <property type="protein sequence ID" value="RAI60949.1"/>
    <property type="molecule type" value="Genomic_DNA"/>
</dbReference>
<keyword evidence="9" id="KW-1185">Reference proteome</keyword>
<dbReference type="UniPathway" id="UPA00394">
    <property type="reaction ID" value="UER00652"/>
</dbReference>
<name>A0A327ME86_9PROT</name>
<feature type="domain" description="Oxo-4-hydroxy-4-carboxy-5-ureidoimidazoline decarboxylase" evidence="7">
    <location>
        <begin position="1"/>
        <end position="156"/>
    </location>
</feature>
<accession>A0A327ME86</accession>
<evidence type="ECO:0000256" key="4">
    <source>
        <dbReference type="ARBA" id="ARBA00022631"/>
    </source>
</evidence>
<evidence type="ECO:0000256" key="2">
    <source>
        <dbReference type="ARBA" id="ARBA00004754"/>
    </source>
</evidence>
<dbReference type="OrthoDB" id="9800909at2"/>
<proteinExistence type="predicted"/>
<dbReference type="Pfam" id="PF09349">
    <property type="entry name" value="OHCU_decarbox"/>
    <property type="match status" value="1"/>
</dbReference>
<dbReference type="Proteomes" id="UP000249065">
    <property type="component" value="Unassembled WGS sequence"/>
</dbReference>
<comment type="catalytic activity">
    <reaction evidence="1">
        <text>5-hydroxy-2-oxo-4-ureido-2,5-dihydro-1H-imidazole-5-carboxylate + H(+) = (S)-allantoin + CO2</text>
        <dbReference type="Rhea" id="RHEA:26301"/>
        <dbReference type="ChEBI" id="CHEBI:15378"/>
        <dbReference type="ChEBI" id="CHEBI:15678"/>
        <dbReference type="ChEBI" id="CHEBI:16526"/>
        <dbReference type="ChEBI" id="CHEBI:58639"/>
        <dbReference type="EC" id="4.1.1.97"/>
    </reaction>
</comment>
<reference evidence="9" key="1">
    <citation type="submission" date="2018-06" db="EMBL/GenBank/DDBJ databases">
        <authorList>
            <person name="Khan S.A."/>
        </authorList>
    </citation>
    <scope>NUCLEOTIDE SEQUENCE [LARGE SCALE GENOMIC DNA]</scope>
    <source>
        <strain evidence="9">DB-1506</strain>
    </source>
</reference>
<evidence type="ECO:0000256" key="6">
    <source>
        <dbReference type="ARBA" id="ARBA00023239"/>
    </source>
</evidence>
<comment type="caution">
    <text evidence="8">The sequence shown here is derived from an EMBL/GenBank/DDBJ whole genome shotgun (WGS) entry which is preliminary data.</text>
</comment>
<dbReference type="RefSeq" id="WP_111468061.1">
    <property type="nucleotide sequence ID" value="NZ_QLIX01000001.1"/>
</dbReference>
<dbReference type="AlphaFoldDB" id="A0A327ME86"/>
<dbReference type="EC" id="4.1.1.97" evidence="3"/>
<gene>
    <name evidence="8" type="primary">uraD</name>
    <name evidence="8" type="ORF">DOO78_02110</name>
</gene>